<dbReference type="SMART" id="SM00254">
    <property type="entry name" value="ShKT"/>
    <property type="match status" value="1"/>
</dbReference>
<dbReference type="AlphaFoldDB" id="A0AAV5SBR2"/>
<dbReference type="InterPro" id="IPR003582">
    <property type="entry name" value="ShKT_dom"/>
</dbReference>
<name>A0AAV5SBR2_9BILA</name>
<dbReference type="Proteomes" id="UP001432027">
    <property type="component" value="Unassembled WGS sequence"/>
</dbReference>
<feature type="domain" description="ShKT" evidence="2">
    <location>
        <begin position="77"/>
        <end position="113"/>
    </location>
</feature>
<dbReference type="Gene3D" id="1.10.10.1940">
    <property type="match status" value="1"/>
</dbReference>
<evidence type="ECO:0000259" key="2">
    <source>
        <dbReference type="PROSITE" id="PS51670"/>
    </source>
</evidence>
<comment type="caution">
    <text evidence="3">The sequence shown here is derived from an EMBL/GenBank/DDBJ whole genome shotgun (WGS) entry which is preliminary data.</text>
</comment>
<evidence type="ECO:0000313" key="3">
    <source>
        <dbReference type="EMBL" id="GMS79795.1"/>
    </source>
</evidence>
<evidence type="ECO:0000313" key="4">
    <source>
        <dbReference type="Proteomes" id="UP001432027"/>
    </source>
</evidence>
<dbReference type="PANTHER" id="PTHR46707">
    <property type="entry name" value="PROTEIN CBG07468"/>
    <property type="match status" value="1"/>
</dbReference>
<evidence type="ECO:0000256" key="1">
    <source>
        <dbReference type="PROSITE-ProRule" id="PRU01005"/>
    </source>
</evidence>
<dbReference type="PANTHER" id="PTHR46707:SF1">
    <property type="entry name" value="COEXPRESSED WITH POLYCYSTINS-RELATED"/>
    <property type="match status" value="1"/>
</dbReference>
<dbReference type="PROSITE" id="PS51670">
    <property type="entry name" value="SHKT"/>
    <property type="match status" value="1"/>
</dbReference>
<accession>A0AAV5SBR2</accession>
<organism evidence="3 4">
    <name type="scientific">Pristionchus entomophagus</name>
    <dbReference type="NCBI Taxonomy" id="358040"/>
    <lineage>
        <taxon>Eukaryota</taxon>
        <taxon>Metazoa</taxon>
        <taxon>Ecdysozoa</taxon>
        <taxon>Nematoda</taxon>
        <taxon>Chromadorea</taxon>
        <taxon>Rhabditida</taxon>
        <taxon>Rhabditina</taxon>
        <taxon>Diplogasteromorpha</taxon>
        <taxon>Diplogasteroidea</taxon>
        <taxon>Neodiplogasteridae</taxon>
        <taxon>Pristionchus</taxon>
    </lineage>
</organism>
<dbReference type="EMBL" id="BTSX01000001">
    <property type="protein sequence ID" value="GMS79795.1"/>
    <property type="molecule type" value="Genomic_DNA"/>
</dbReference>
<comment type="caution">
    <text evidence="1">Lacks conserved residue(s) required for the propagation of feature annotation.</text>
</comment>
<proteinExistence type="predicted"/>
<feature type="non-terminal residue" evidence="3">
    <location>
        <position position="1"/>
    </location>
</feature>
<protein>
    <recommendedName>
        <fullName evidence="2">ShKT domain-containing protein</fullName>
    </recommendedName>
</protein>
<sequence length="136" mass="14685">VHSISSSHQRVLIRSCSFNLFISLHPRDDLHPWQLSTLPLTVSRLPNLPIPLSVLDPTTMHTVIVFVTLIAAAAAQCTGSDHPRCKSWQRNGYCTNNGVETVKKYCGVTCGLCTTDGYQTALGGGNNMADCVDANA</sequence>
<feature type="non-terminal residue" evidence="3">
    <location>
        <position position="136"/>
    </location>
</feature>
<dbReference type="Pfam" id="PF01549">
    <property type="entry name" value="ShK"/>
    <property type="match status" value="1"/>
</dbReference>
<reference evidence="3" key="1">
    <citation type="submission" date="2023-10" db="EMBL/GenBank/DDBJ databases">
        <title>Genome assembly of Pristionchus species.</title>
        <authorList>
            <person name="Yoshida K."/>
            <person name="Sommer R.J."/>
        </authorList>
    </citation>
    <scope>NUCLEOTIDE SEQUENCE</scope>
    <source>
        <strain evidence="3">RS0144</strain>
    </source>
</reference>
<keyword evidence="4" id="KW-1185">Reference proteome</keyword>
<gene>
    <name evidence="3" type="ORF">PENTCL1PPCAC_1970</name>
</gene>